<gene>
    <name evidence="1" type="ORF">NUW58_g2664</name>
</gene>
<accession>A0ACC1PFF3</accession>
<dbReference type="Proteomes" id="UP001143856">
    <property type="component" value="Unassembled WGS sequence"/>
</dbReference>
<evidence type="ECO:0000313" key="1">
    <source>
        <dbReference type="EMBL" id="KAJ2991058.1"/>
    </source>
</evidence>
<comment type="caution">
    <text evidence="1">The sequence shown here is derived from an EMBL/GenBank/DDBJ whole genome shotgun (WGS) entry which is preliminary data.</text>
</comment>
<organism evidence="1 2">
    <name type="scientific">Xylaria curta</name>
    <dbReference type="NCBI Taxonomy" id="42375"/>
    <lineage>
        <taxon>Eukaryota</taxon>
        <taxon>Fungi</taxon>
        <taxon>Dikarya</taxon>
        <taxon>Ascomycota</taxon>
        <taxon>Pezizomycotina</taxon>
        <taxon>Sordariomycetes</taxon>
        <taxon>Xylariomycetidae</taxon>
        <taxon>Xylariales</taxon>
        <taxon>Xylariaceae</taxon>
        <taxon>Xylaria</taxon>
    </lineage>
</organism>
<evidence type="ECO:0000313" key="2">
    <source>
        <dbReference type="Proteomes" id="UP001143856"/>
    </source>
</evidence>
<keyword evidence="2" id="KW-1185">Reference proteome</keyword>
<name>A0ACC1PFF3_9PEZI</name>
<proteinExistence type="predicted"/>
<dbReference type="EMBL" id="JAPDGR010000359">
    <property type="protein sequence ID" value="KAJ2991058.1"/>
    <property type="molecule type" value="Genomic_DNA"/>
</dbReference>
<reference evidence="1" key="1">
    <citation type="submission" date="2022-10" db="EMBL/GenBank/DDBJ databases">
        <title>Genome Sequence of Xylaria curta.</title>
        <authorList>
            <person name="Buettner E."/>
        </authorList>
    </citation>
    <scope>NUCLEOTIDE SEQUENCE</scope>
    <source>
        <strain evidence="1">Babe10</strain>
    </source>
</reference>
<protein>
    <submittedName>
        <fullName evidence="1">Uncharacterized protein</fullName>
    </submittedName>
</protein>
<sequence>MSASSQSNEWRICCLKPRALVYDTTFGSCTIKKDQKIKENSEDYWPFKFGPRTRRADTWDLYLNREEDKAIAVEPNQSPGNATYLANLRLSNLGLKGRFLRKAGALSSGYVIRPLGPN</sequence>